<evidence type="ECO:0000313" key="1">
    <source>
        <dbReference type="EMBL" id="NMM64297.1"/>
    </source>
</evidence>
<proteinExistence type="predicted"/>
<dbReference type="AlphaFoldDB" id="A0A7Y0EJ12"/>
<sequence length="76" mass="8669">MEEKIQKLSGANMNIDLTSNGKVDWKQSICPWNEKEGLNIHKCAVKDTSICEFFCGIEYLDTVICCFPNKNPNIQE</sequence>
<name>A0A7Y0EJ12_9CLOT</name>
<evidence type="ECO:0000313" key="2">
    <source>
        <dbReference type="Proteomes" id="UP000537131"/>
    </source>
</evidence>
<keyword evidence="2" id="KW-1185">Reference proteome</keyword>
<organism evidence="1 2">
    <name type="scientific">Clostridium muellerianum</name>
    <dbReference type="NCBI Taxonomy" id="2716538"/>
    <lineage>
        <taxon>Bacteria</taxon>
        <taxon>Bacillati</taxon>
        <taxon>Bacillota</taxon>
        <taxon>Clostridia</taxon>
        <taxon>Eubacteriales</taxon>
        <taxon>Clostridiaceae</taxon>
        <taxon>Clostridium</taxon>
    </lineage>
</organism>
<dbReference type="EMBL" id="JABBNI010000036">
    <property type="protein sequence ID" value="NMM64297.1"/>
    <property type="molecule type" value="Genomic_DNA"/>
</dbReference>
<reference evidence="1 2" key="1">
    <citation type="submission" date="2020-04" db="EMBL/GenBank/DDBJ databases">
        <authorList>
            <person name="Doyle D.A."/>
        </authorList>
    </citation>
    <scope>NUCLEOTIDE SEQUENCE [LARGE SCALE GENOMIC DNA]</scope>
    <source>
        <strain evidence="1 2">P21</strain>
    </source>
</reference>
<dbReference type="Proteomes" id="UP000537131">
    <property type="component" value="Unassembled WGS sequence"/>
</dbReference>
<accession>A0A7Y0EJ12</accession>
<reference evidence="1 2" key="2">
    <citation type="submission" date="2020-06" db="EMBL/GenBank/DDBJ databases">
        <title>Complete Genome Sequence of Clostridium muelleri sp. nov. P21T, an Acid-Alcohol Producing Acetogen Isolated from Old Hay.</title>
        <authorList>
            <person name="Duncan K.E."/>
            <person name="Tanner R.S."/>
        </authorList>
    </citation>
    <scope>NUCLEOTIDE SEQUENCE [LARGE SCALE GENOMIC DNA]</scope>
    <source>
        <strain evidence="1 2">P21</strain>
    </source>
</reference>
<gene>
    <name evidence="1" type="ORF">HBE96_16860</name>
</gene>
<dbReference type="RefSeq" id="WP_169298890.1">
    <property type="nucleotide sequence ID" value="NZ_JABBNI010000036.1"/>
</dbReference>
<comment type="caution">
    <text evidence="1">The sequence shown here is derived from an EMBL/GenBank/DDBJ whole genome shotgun (WGS) entry which is preliminary data.</text>
</comment>
<protein>
    <submittedName>
        <fullName evidence="1">Uncharacterized protein</fullName>
    </submittedName>
</protein>